<dbReference type="SUPFAM" id="SSF56672">
    <property type="entry name" value="DNA/RNA polymerases"/>
    <property type="match status" value="1"/>
</dbReference>
<gene>
    <name evidence="2" type="ORF">CR513_37356</name>
</gene>
<evidence type="ECO:0000313" key="2">
    <source>
        <dbReference type="EMBL" id="RDX81920.1"/>
    </source>
</evidence>
<keyword evidence="3" id="KW-1185">Reference proteome</keyword>
<comment type="caution">
    <text evidence="2">The sequence shown here is derived from an EMBL/GenBank/DDBJ whole genome shotgun (WGS) entry which is preliminary data.</text>
</comment>
<dbReference type="InterPro" id="IPR005162">
    <property type="entry name" value="Retrotrans_gag_dom"/>
</dbReference>
<dbReference type="Proteomes" id="UP000257109">
    <property type="component" value="Unassembled WGS sequence"/>
</dbReference>
<sequence length="231" mass="27963">MKLYVMWSQKKQLVYFWERPWQYDRKVTHEGVTNKFSFVHVVYVVGSQGVKINVKKIKAIQSWPTPKSVSHMRRFHGLANFYKHFVKDLRTPSFLVTFEEPYGISLVLSFSSQLLVILKQKDRLNQVLECFNYDDYVKVRMVTYEFSGYGLVWWNQYIREIRDGRRRHIDTWLDLKREMRTRSMPTSYARDLYNKLYRMYQGSKNVEEYFKEMEVSFMRANMLESNEATMA</sequence>
<reference evidence="2" key="1">
    <citation type="submission" date="2018-05" db="EMBL/GenBank/DDBJ databases">
        <title>Draft genome of Mucuna pruriens seed.</title>
        <authorList>
            <person name="Nnadi N.E."/>
            <person name="Vos R."/>
            <person name="Hasami M.H."/>
            <person name="Devisetty U.K."/>
            <person name="Aguiy J.C."/>
        </authorList>
    </citation>
    <scope>NUCLEOTIDE SEQUENCE [LARGE SCALE GENOMIC DNA]</scope>
    <source>
        <strain evidence="2">JCA_2017</strain>
    </source>
</reference>
<dbReference type="Gene3D" id="3.30.70.270">
    <property type="match status" value="1"/>
</dbReference>
<dbReference type="Pfam" id="PF03732">
    <property type="entry name" value="Retrotrans_gag"/>
    <property type="match status" value="1"/>
</dbReference>
<dbReference type="PANTHER" id="PTHR35046:SF9">
    <property type="entry name" value="RNA-DIRECTED DNA POLYMERASE"/>
    <property type="match status" value="1"/>
</dbReference>
<name>A0A371FUS8_MUCPR</name>
<dbReference type="PANTHER" id="PTHR35046">
    <property type="entry name" value="ZINC KNUCKLE (CCHC-TYPE) FAMILY PROTEIN"/>
    <property type="match status" value="1"/>
</dbReference>
<feature type="non-terminal residue" evidence="2">
    <location>
        <position position="1"/>
    </location>
</feature>
<dbReference type="AlphaFoldDB" id="A0A371FUS8"/>
<organism evidence="2 3">
    <name type="scientific">Mucuna pruriens</name>
    <name type="common">Velvet bean</name>
    <name type="synonym">Dolichos pruriens</name>
    <dbReference type="NCBI Taxonomy" id="157652"/>
    <lineage>
        <taxon>Eukaryota</taxon>
        <taxon>Viridiplantae</taxon>
        <taxon>Streptophyta</taxon>
        <taxon>Embryophyta</taxon>
        <taxon>Tracheophyta</taxon>
        <taxon>Spermatophyta</taxon>
        <taxon>Magnoliopsida</taxon>
        <taxon>eudicotyledons</taxon>
        <taxon>Gunneridae</taxon>
        <taxon>Pentapetalae</taxon>
        <taxon>rosids</taxon>
        <taxon>fabids</taxon>
        <taxon>Fabales</taxon>
        <taxon>Fabaceae</taxon>
        <taxon>Papilionoideae</taxon>
        <taxon>50 kb inversion clade</taxon>
        <taxon>NPAAA clade</taxon>
        <taxon>indigoferoid/millettioid clade</taxon>
        <taxon>Phaseoleae</taxon>
        <taxon>Mucuna</taxon>
    </lineage>
</organism>
<dbReference type="InterPro" id="IPR043128">
    <property type="entry name" value="Rev_trsase/Diguanyl_cyclase"/>
</dbReference>
<evidence type="ECO:0000259" key="1">
    <source>
        <dbReference type="Pfam" id="PF03732"/>
    </source>
</evidence>
<evidence type="ECO:0000313" key="3">
    <source>
        <dbReference type="Proteomes" id="UP000257109"/>
    </source>
</evidence>
<protein>
    <recommendedName>
        <fullName evidence="1">Retrotransposon gag domain-containing protein</fullName>
    </recommendedName>
</protein>
<feature type="domain" description="Retrotransposon gag" evidence="1">
    <location>
        <begin position="141"/>
        <end position="228"/>
    </location>
</feature>
<dbReference type="OrthoDB" id="1731207at2759"/>
<dbReference type="InterPro" id="IPR043502">
    <property type="entry name" value="DNA/RNA_pol_sf"/>
</dbReference>
<proteinExistence type="predicted"/>
<dbReference type="EMBL" id="QJKJ01007793">
    <property type="protein sequence ID" value="RDX81920.1"/>
    <property type="molecule type" value="Genomic_DNA"/>
</dbReference>
<accession>A0A371FUS8</accession>